<dbReference type="InterPro" id="IPR002624">
    <property type="entry name" value="DCK/DGK"/>
</dbReference>
<reference evidence="4 5" key="1">
    <citation type="submission" date="2016-06" db="EMBL/GenBank/DDBJ databases">
        <title>Genome sequence of endosymbiont of Candidatus Endolucinida thiodiazotropha.</title>
        <authorList>
            <person name="Poehlein A."/>
            <person name="Koenig S."/>
            <person name="Heiden S.E."/>
            <person name="Thuermer A."/>
            <person name="Voget S."/>
            <person name="Daniel R."/>
            <person name="Markert S."/>
            <person name="Gros O."/>
            <person name="Schweder T."/>
        </authorList>
    </citation>
    <scope>NUCLEOTIDE SEQUENCE [LARGE SCALE GENOMIC DNA]</scope>
    <source>
        <strain evidence="4 5">COS</strain>
    </source>
</reference>
<keyword evidence="4" id="KW-0808">Transferase</keyword>
<dbReference type="InterPro" id="IPR031314">
    <property type="entry name" value="DNK_dom"/>
</dbReference>
<evidence type="ECO:0000256" key="1">
    <source>
        <dbReference type="PIRSR" id="PIRSR000705-1"/>
    </source>
</evidence>
<accession>A0A7Z0VN44</accession>
<dbReference type="CDD" id="cd01673">
    <property type="entry name" value="dNK"/>
    <property type="match status" value="1"/>
</dbReference>
<proteinExistence type="predicted"/>
<dbReference type="Proteomes" id="UP000094769">
    <property type="component" value="Unassembled WGS sequence"/>
</dbReference>
<dbReference type="EMBL" id="MARB01000004">
    <property type="protein sequence ID" value="ODJ88743.1"/>
    <property type="molecule type" value="Genomic_DNA"/>
</dbReference>
<dbReference type="PANTHER" id="PTHR10513:SF46">
    <property type="entry name" value="DEOXYGUANOSINE KINASE"/>
    <property type="match status" value="1"/>
</dbReference>
<keyword evidence="5" id="KW-1185">Reference proteome</keyword>
<dbReference type="InterPro" id="IPR050566">
    <property type="entry name" value="Deoxyribonucleoside_kinase"/>
</dbReference>
<dbReference type="RefSeq" id="WP_069121773.1">
    <property type="nucleotide sequence ID" value="NZ_MARB01000004.1"/>
</dbReference>
<dbReference type="OrthoDB" id="9776634at2"/>
<dbReference type="GO" id="GO:0004138">
    <property type="term" value="F:deoxyguanosine kinase activity"/>
    <property type="evidence" value="ECO:0007669"/>
    <property type="project" value="UniProtKB-EC"/>
</dbReference>
<dbReference type="SUPFAM" id="SSF52540">
    <property type="entry name" value="P-loop containing nucleoside triphosphate hydrolases"/>
    <property type="match status" value="1"/>
</dbReference>
<name>A0A7Z0VN44_9GAMM</name>
<evidence type="ECO:0000313" key="5">
    <source>
        <dbReference type="Proteomes" id="UP000094769"/>
    </source>
</evidence>
<sequence>MNDWIEKPNFIVVEGPIGVGKTSLVHRLAKHFGSDMLLEGAEENPFLHRFYKNPREAALPAQLFFLFQRSRQWNNLSQGDLFRQYLIADFMLEKDRLFAQINLDHDELQLYEQVYERLTLEAPPPELVIYLQAPVDVLMKRIKQRARLVEQKIEPGYLRQLCDAYADFFHYYDRSPILIVNAAEINPLQNEKHFQLLLEHICGRGADRRRYLNLTGFSL</sequence>
<keyword evidence="2" id="KW-0067">ATP-binding</keyword>
<dbReference type="PIRSF" id="PIRSF000705">
    <property type="entry name" value="DNK"/>
    <property type="match status" value="1"/>
</dbReference>
<dbReference type="GO" id="GO:0005737">
    <property type="term" value="C:cytoplasm"/>
    <property type="evidence" value="ECO:0007669"/>
    <property type="project" value="TreeGrafter"/>
</dbReference>
<evidence type="ECO:0000256" key="2">
    <source>
        <dbReference type="PIRSR" id="PIRSR000705-3"/>
    </source>
</evidence>
<dbReference type="GO" id="GO:0005524">
    <property type="term" value="F:ATP binding"/>
    <property type="evidence" value="ECO:0007669"/>
    <property type="project" value="UniProtKB-KW"/>
</dbReference>
<dbReference type="Gene3D" id="3.40.50.300">
    <property type="entry name" value="P-loop containing nucleotide triphosphate hydrolases"/>
    <property type="match status" value="1"/>
</dbReference>
<dbReference type="Pfam" id="PF01712">
    <property type="entry name" value="dNK"/>
    <property type="match status" value="1"/>
</dbReference>
<evidence type="ECO:0000259" key="3">
    <source>
        <dbReference type="Pfam" id="PF01712"/>
    </source>
</evidence>
<feature type="binding site" evidence="2">
    <location>
        <begin position="141"/>
        <end position="145"/>
    </location>
    <ligand>
        <name>ATP</name>
        <dbReference type="ChEBI" id="CHEBI:30616"/>
    </ligand>
</feature>
<keyword evidence="4" id="KW-0418">Kinase</keyword>
<dbReference type="EC" id="2.7.1.113" evidence="4"/>
<protein>
    <submittedName>
        <fullName evidence="4">Deoxyguanosine kinase</fullName>
        <ecNumber evidence="4">2.7.1.113</ecNumber>
    </submittedName>
</protein>
<dbReference type="InterPro" id="IPR027417">
    <property type="entry name" value="P-loop_NTPase"/>
</dbReference>
<comment type="caution">
    <text evidence="4">The sequence shown here is derived from an EMBL/GenBank/DDBJ whole genome shotgun (WGS) entry which is preliminary data.</text>
</comment>
<keyword evidence="2" id="KW-0547">Nucleotide-binding</keyword>
<feature type="active site" description="Proton acceptor" evidence="1">
    <location>
        <position position="89"/>
    </location>
</feature>
<gene>
    <name evidence="4" type="primary">dgk</name>
    <name evidence="4" type="ORF">CODIS_08350</name>
</gene>
<organism evidence="4 5">
    <name type="scientific">Candidatus Thiodiazotropha endolucinida</name>
    <dbReference type="NCBI Taxonomy" id="1655433"/>
    <lineage>
        <taxon>Bacteria</taxon>
        <taxon>Pseudomonadati</taxon>
        <taxon>Pseudomonadota</taxon>
        <taxon>Gammaproteobacteria</taxon>
        <taxon>Chromatiales</taxon>
        <taxon>Sedimenticolaceae</taxon>
        <taxon>Candidatus Thiodiazotropha</taxon>
    </lineage>
</organism>
<dbReference type="AlphaFoldDB" id="A0A7Z0VN44"/>
<dbReference type="PANTHER" id="PTHR10513">
    <property type="entry name" value="DEOXYNUCLEOSIDE KINASE"/>
    <property type="match status" value="1"/>
</dbReference>
<evidence type="ECO:0000313" key="4">
    <source>
        <dbReference type="EMBL" id="ODJ88743.1"/>
    </source>
</evidence>
<feature type="binding site" evidence="2">
    <location>
        <begin position="15"/>
        <end position="23"/>
    </location>
    <ligand>
        <name>ATP</name>
        <dbReference type="ChEBI" id="CHEBI:30616"/>
    </ligand>
</feature>
<feature type="domain" description="Deoxynucleoside kinase" evidence="3">
    <location>
        <begin position="11"/>
        <end position="200"/>
    </location>
</feature>